<keyword evidence="4" id="KW-0676">Redox-active center</keyword>
<evidence type="ECO:0000256" key="1">
    <source>
        <dbReference type="ARBA" id="ARBA00004196"/>
    </source>
</evidence>
<dbReference type="InterPro" id="IPR050553">
    <property type="entry name" value="Thioredoxin_ResA/DsbE_sf"/>
</dbReference>
<feature type="domain" description="Thioredoxin" evidence="5">
    <location>
        <begin position="242"/>
        <end position="380"/>
    </location>
</feature>
<proteinExistence type="predicted"/>
<keyword evidence="2" id="KW-0201">Cytochrome c-type biogenesis</keyword>
<evidence type="ECO:0000256" key="3">
    <source>
        <dbReference type="ARBA" id="ARBA00023157"/>
    </source>
</evidence>
<evidence type="ECO:0000313" key="6">
    <source>
        <dbReference type="EMBL" id="MBL1410399.1"/>
    </source>
</evidence>
<dbReference type="RefSeq" id="WP_202104094.1">
    <property type="nucleotide sequence ID" value="NZ_JAERTY010000009.1"/>
</dbReference>
<protein>
    <submittedName>
        <fullName evidence="6">AhpC/TSA family protein</fullName>
    </submittedName>
</protein>
<reference evidence="6 7" key="1">
    <citation type="submission" date="2021-01" db="EMBL/GenBank/DDBJ databases">
        <title>C459-1 draft genome sequence.</title>
        <authorList>
            <person name="Zhang X.-F."/>
        </authorList>
    </citation>
    <scope>NUCLEOTIDE SEQUENCE [LARGE SCALE GENOMIC DNA]</scope>
    <source>
        <strain evidence="7">C459-1</strain>
    </source>
</reference>
<dbReference type="Proteomes" id="UP000625283">
    <property type="component" value="Unassembled WGS sequence"/>
</dbReference>
<dbReference type="InterPro" id="IPR013766">
    <property type="entry name" value="Thioredoxin_domain"/>
</dbReference>
<keyword evidence="3" id="KW-1015">Disulfide bond</keyword>
<organism evidence="6 7">
    <name type="scientific">Sphingobacterium faecale</name>
    <dbReference type="NCBI Taxonomy" id="2803775"/>
    <lineage>
        <taxon>Bacteria</taxon>
        <taxon>Pseudomonadati</taxon>
        <taxon>Bacteroidota</taxon>
        <taxon>Sphingobacteriia</taxon>
        <taxon>Sphingobacteriales</taxon>
        <taxon>Sphingobacteriaceae</taxon>
        <taxon>Sphingobacterium</taxon>
    </lineage>
</organism>
<evidence type="ECO:0000256" key="4">
    <source>
        <dbReference type="ARBA" id="ARBA00023284"/>
    </source>
</evidence>
<dbReference type="InterPro" id="IPR036249">
    <property type="entry name" value="Thioredoxin-like_sf"/>
</dbReference>
<name>A0ABS1R753_9SPHI</name>
<comment type="subcellular location">
    <subcellularLocation>
        <location evidence="1">Cell envelope</location>
    </subcellularLocation>
</comment>
<evidence type="ECO:0000313" key="7">
    <source>
        <dbReference type="Proteomes" id="UP000625283"/>
    </source>
</evidence>
<comment type="caution">
    <text evidence="6">The sequence shown here is derived from an EMBL/GenBank/DDBJ whole genome shotgun (WGS) entry which is preliminary data.</text>
</comment>
<dbReference type="InterPro" id="IPR017937">
    <property type="entry name" value="Thioredoxin_CS"/>
</dbReference>
<dbReference type="PANTHER" id="PTHR42852">
    <property type="entry name" value="THIOL:DISULFIDE INTERCHANGE PROTEIN DSBE"/>
    <property type="match status" value="1"/>
</dbReference>
<dbReference type="Pfam" id="PF00578">
    <property type="entry name" value="AhpC-TSA"/>
    <property type="match status" value="1"/>
</dbReference>
<dbReference type="InterPro" id="IPR025380">
    <property type="entry name" value="DUF4369"/>
</dbReference>
<dbReference type="PROSITE" id="PS00194">
    <property type="entry name" value="THIOREDOXIN_1"/>
    <property type="match status" value="1"/>
</dbReference>
<dbReference type="Pfam" id="PF14289">
    <property type="entry name" value="DUF4369"/>
    <property type="match status" value="1"/>
</dbReference>
<dbReference type="InterPro" id="IPR000866">
    <property type="entry name" value="AhpC/TSA"/>
</dbReference>
<dbReference type="CDD" id="cd02966">
    <property type="entry name" value="TlpA_like_family"/>
    <property type="match status" value="1"/>
</dbReference>
<dbReference type="EMBL" id="JAERTY010000009">
    <property type="protein sequence ID" value="MBL1410399.1"/>
    <property type="molecule type" value="Genomic_DNA"/>
</dbReference>
<dbReference type="PROSITE" id="PS51352">
    <property type="entry name" value="THIOREDOXIN_2"/>
    <property type="match status" value="1"/>
</dbReference>
<dbReference type="Gene3D" id="3.40.30.10">
    <property type="entry name" value="Glutaredoxin"/>
    <property type="match status" value="1"/>
</dbReference>
<gene>
    <name evidence="6" type="ORF">JKG61_16705</name>
</gene>
<evidence type="ECO:0000256" key="2">
    <source>
        <dbReference type="ARBA" id="ARBA00022748"/>
    </source>
</evidence>
<keyword evidence="7" id="KW-1185">Reference proteome</keyword>
<dbReference type="PANTHER" id="PTHR42852:SF6">
    <property type="entry name" value="THIOL:DISULFIDE INTERCHANGE PROTEIN DSBE"/>
    <property type="match status" value="1"/>
</dbReference>
<sequence>MLNKLATVAIGILTVCHLNDAQAQEQKFTVIGQLSKETHGQKIYFSYNSTQGDVLDSLYSQHGKFRFEGTIDGPQLATLLLDSNNQGFQEYSSKSDKKMFYLDGETIMLASDSTFKQATIENSAINREHERYKAPLQPTIEKIRVINTKFFHASAEEQNDPEYIRQTDIAYYKVEQELIELQKKYIRENPNSIFSLRALSEIINVYEDVSIPKALFDGLSPELRQSKQGKSFQEQLDRRMLAQVGDEATEIALPDQDGRIVRLSDYKGKYVLVDFWASWCGPCREESPFLVELYKKYKSKNFEIIGISLDKQRDAWLKAVADDQLSWVHLSDLKAWGTEAVKNYGIVGVPQNFLISPDGKIVAKNLRGDHLEKTLLEFIK</sequence>
<accession>A0ABS1R753</accession>
<evidence type="ECO:0000259" key="5">
    <source>
        <dbReference type="PROSITE" id="PS51352"/>
    </source>
</evidence>
<dbReference type="SUPFAM" id="SSF52833">
    <property type="entry name" value="Thioredoxin-like"/>
    <property type="match status" value="1"/>
</dbReference>